<evidence type="ECO:0000256" key="2">
    <source>
        <dbReference type="ARBA" id="ARBA00023125"/>
    </source>
</evidence>
<accession>A0ABT1S0P2</accession>
<evidence type="ECO:0000313" key="5">
    <source>
        <dbReference type="EMBL" id="MCQ4840105.1"/>
    </source>
</evidence>
<dbReference type="PANTHER" id="PTHR43280:SF2">
    <property type="entry name" value="HTH-TYPE TRANSCRIPTIONAL REGULATOR EXSA"/>
    <property type="match status" value="1"/>
</dbReference>
<sequence length="275" mass="30638">MLPFFENRNDSFSASVAENLTFPLHQHGHLELFYLLDGCAEVTVRRQAKRLEKGALAVIFPNQVHSYRSEPSGSRAALLISDPTLAGVYGGILLSQHPSDPFLPPELLHPNVEYALQEILKESAEGGNDGVCGPLLQLILARVLPGLPLHQNLSSDSLDLTYQIVHYISNHFRDPLSLDSLSRSLGVSKYYLSHVFSEKMGMSFPEYLQSIRLNCAVSLIAGGEQSITEIAADSGFESQRTFYRAFRARFGITPLQYRKRLLQPGRQAPEEFHAI</sequence>
<dbReference type="EMBL" id="JANFZH010000019">
    <property type="protein sequence ID" value="MCQ4840105.1"/>
    <property type="molecule type" value="Genomic_DNA"/>
</dbReference>
<dbReference type="InterPro" id="IPR018062">
    <property type="entry name" value="HTH_AraC-typ_CS"/>
</dbReference>
<protein>
    <submittedName>
        <fullName evidence="5">AraC family transcriptional regulator</fullName>
    </submittedName>
</protein>
<keyword evidence="1" id="KW-0805">Transcription regulation</keyword>
<dbReference type="InterPro" id="IPR014710">
    <property type="entry name" value="RmlC-like_jellyroll"/>
</dbReference>
<dbReference type="PANTHER" id="PTHR43280">
    <property type="entry name" value="ARAC-FAMILY TRANSCRIPTIONAL REGULATOR"/>
    <property type="match status" value="1"/>
</dbReference>
<dbReference type="Gene3D" id="1.10.10.60">
    <property type="entry name" value="Homeodomain-like"/>
    <property type="match status" value="2"/>
</dbReference>
<dbReference type="InterPro" id="IPR011051">
    <property type="entry name" value="RmlC_Cupin_sf"/>
</dbReference>
<dbReference type="Gene3D" id="2.60.120.10">
    <property type="entry name" value="Jelly Rolls"/>
    <property type="match status" value="1"/>
</dbReference>
<dbReference type="InterPro" id="IPR009057">
    <property type="entry name" value="Homeodomain-like_sf"/>
</dbReference>
<dbReference type="Proteomes" id="UP001524473">
    <property type="component" value="Unassembled WGS sequence"/>
</dbReference>
<dbReference type="PROSITE" id="PS01124">
    <property type="entry name" value="HTH_ARAC_FAMILY_2"/>
    <property type="match status" value="1"/>
</dbReference>
<keyword evidence="2" id="KW-0238">DNA-binding</keyword>
<dbReference type="SUPFAM" id="SSF51182">
    <property type="entry name" value="RmlC-like cupins"/>
    <property type="match status" value="1"/>
</dbReference>
<organism evidence="5 6">
    <name type="scientific">Neglectibacter timonensis</name>
    <dbReference type="NCBI Taxonomy" id="1776382"/>
    <lineage>
        <taxon>Bacteria</taxon>
        <taxon>Bacillati</taxon>
        <taxon>Bacillota</taxon>
        <taxon>Clostridia</taxon>
        <taxon>Eubacteriales</taxon>
        <taxon>Oscillospiraceae</taxon>
        <taxon>Neglectibacter</taxon>
    </lineage>
</organism>
<dbReference type="Pfam" id="PF07883">
    <property type="entry name" value="Cupin_2"/>
    <property type="match status" value="1"/>
</dbReference>
<gene>
    <name evidence="5" type="ORF">NE695_09280</name>
</gene>
<dbReference type="Pfam" id="PF12833">
    <property type="entry name" value="HTH_18"/>
    <property type="match status" value="1"/>
</dbReference>
<evidence type="ECO:0000313" key="6">
    <source>
        <dbReference type="Proteomes" id="UP001524473"/>
    </source>
</evidence>
<evidence type="ECO:0000259" key="4">
    <source>
        <dbReference type="PROSITE" id="PS01124"/>
    </source>
</evidence>
<evidence type="ECO:0000256" key="1">
    <source>
        <dbReference type="ARBA" id="ARBA00023015"/>
    </source>
</evidence>
<reference evidence="5 6" key="1">
    <citation type="submission" date="2022-06" db="EMBL/GenBank/DDBJ databases">
        <title>Isolation of gut microbiota from human fecal samples.</title>
        <authorList>
            <person name="Pamer E.G."/>
            <person name="Barat B."/>
            <person name="Waligurski E."/>
            <person name="Medina S."/>
            <person name="Paddock L."/>
            <person name="Mostad J."/>
        </authorList>
    </citation>
    <scope>NUCLEOTIDE SEQUENCE [LARGE SCALE GENOMIC DNA]</scope>
    <source>
        <strain evidence="5 6">DFI.9.73</strain>
    </source>
</reference>
<feature type="domain" description="HTH araC/xylS-type" evidence="4">
    <location>
        <begin position="162"/>
        <end position="260"/>
    </location>
</feature>
<dbReference type="SMART" id="SM00342">
    <property type="entry name" value="HTH_ARAC"/>
    <property type="match status" value="1"/>
</dbReference>
<keyword evidence="6" id="KW-1185">Reference proteome</keyword>
<evidence type="ECO:0000256" key="3">
    <source>
        <dbReference type="ARBA" id="ARBA00023163"/>
    </source>
</evidence>
<dbReference type="RefSeq" id="WP_066867170.1">
    <property type="nucleotide sequence ID" value="NZ_CABKVV010000014.1"/>
</dbReference>
<dbReference type="PRINTS" id="PR00032">
    <property type="entry name" value="HTHARAC"/>
</dbReference>
<dbReference type="InterPro" id="IPR018060">
    <property type="entry name" value="HTH_AraC"/>
</dbReference>
<comment type="caution">
    <text evidence="5">The sequence shown here is derived from an EMBL/GenBank/DDBJ whole genome shotgun (WGS) entry which is preliminary data.</text>
</comment>
<name>A0ABT1S0P2_9FIRM</name>
<dbReference type="GeneID" id="90533785"/>
<dbReference type="InterPro" id="IPR013096">
    <property type="entry name" value="Cupin_2"/>
</dbReference>
<proteinExistence type="predicted"/>
<keyword evidence="3" id="KW-0804">Transcription</keyword>
<dbReference type="SUPFAM" id="SSF46689">
    <property type="entry name" value="Homeodomain-like"/>
    <property type="match status" value="1"/>
</dbReference>
<dbReference type="InterPro" id="IPR020449">
    <property type="entry name" value="Tscrpt_reg_AraC-type_HTH"/>
</dbReference>
<dbReference type="PROSITE" id="PS00041">
    <property type="entry name" value="HTH_ARAC_FAMILY_1"/>
    <property type="match status" value="1"/>
</dbReference>